<sequence length="384" mass="44193">MSKSLIDAITRSDKLLLLQDRRERNKDGTISTNTCRLMSRQNALIWINCFPNEIFEQVFLWVLRSYTWLRQYFRFTRVCRLWRSLVITCPVFWTRIDFAAPIHIVKEILHRSMACELDLYGLGTFDVKDKARVELFTSFPTVLRQVEFHPAKDPAQTFSAHCSAGSLDLRAAATLALSPSHSPSSESFFTRIDAWKPKLNILGPLPNGKQCFMNILSIFQTSTELEEVSIEFDAHSQSTPTSSSHRISLKSLKNVILVGTDATQLVDYIEAPGLEQLSVYFGYALGLIVIRHLIPWIDFPSNKALIVREKSSWDVDGIHMDRFSSWSQRRSKNGWQYTISESNPRSEYEDAKSDCRFYFGISRNDLNRDNGVLLLFLKRCLNLQ</sequence>
<dbReference type="OrthoDB" id="3023928at2759"/>
<dbReference type="InterPro" id="IPR036047">
    <property type="entry name" value="F-box-like_dom_sf"/>
</dbReference>
<evidence type="ECO:0000313" key="2">
    <source>
        <dbReference type="Proteomes" id="UP000054279"/>
    </source>
</evidence>
<organism evidence="1 2">
    <name type="scientific">Sphaerobolus stellatus (strain SS14)</name>
    <dbReference type="NCBI Taxonomy" id="990650"/>
    <lineage>
        <taxon>Eukaryota</taxon>
        <taxon>Fungi</taxon>
        <taxon>Dikarya</taxon>
        <taxon>Basidiomycota</taxon>
        <taxon>Agaricomycotina</taxon>
        <taxon>Agaricomycetes</taxon>
        <taxon>Phallomycetidae</taxon>
        <taxon>Geastrales</taxon>
        <taxon>Sphaerobolaceae</taxon>
        <taxon>Sphaerobolus</taxon>
    </lineage>
</organism>
<proteinExistence type="predicted"/>
<protein>
    <recommendedName>
        <fullName evidence="3">F-box domain-containing protein</fullName>
    </recommendedName>
</protein>
<dbReference type="HOGENOM" id="CLU_719951_0_0_1"/>
<dbReference type="EMBL" id="KN837231">
    <property type="protein sequence ID" value="KIJ32183.1"/>
    <property type="molecule type" value="Genomic_DNA"/>
</dbReference>
<dbReference type="SUPFAM" id="SSF81383">
    <property type="entry name" value="F-box domain"/>
    <property type="match status" value="1"/>
</dbReference>
<keyword evidence="2" id="KW-1185">Reference proteome</keyword>
<evidence type="ECO:0008006" key="3">
    <source>
        <dbReference type="Google" id="ProtNLM"/>
    </source>
</evidence>
<accession>A0A0C9TPZ0</accession>
<dbReference type="AlphaFoldDB" id="A0A0C9TPZ0"/>
<reference evidence="1 2" key="1">
    <citation type="submission" date="2014-06" db="EMBL/GenBank/DDBJ databases">
        <title>Evolutionary Origins and Diversification of the Mycorrhizal Mutualists.</title>
        <authorList>
            <consortium name="DOE Joint Genome Institute"/>
            <consortium name="Mycorrhizal Genomics Consortium"/>
            <person name="Kohler A."/>
            <person name="Kuo A."/>
            <person name="Nagy L.G."/>
            <person name="Floudas D."/>
            <person name="Copeland A."/>
            <person name="Barry K.W."/>
            <person name="Cichocki N."/>
            <person name="Veneault-Fourrey C."/>
            <person name="LaButti K."/>
            <person name="Lindquist E.A."/>
            <person name="Lipzen A."/>
            <person name="Lundell T."/>
            <person name="Morin E."/>
            <person name="Murat C."/>
            <person name="Riley R."/>
            <person name="Ohm R."/>
            <person name="Sun H."/>
            <person name="Tunlid A."/>
            <person name="Henrissat B."/>
            <person name="Grigoriev I.V."/>
            <person name="Hibbett D.S."/>
            <person name="Martin F."/>
        </authorList>
    </citation>
    <scope>NUCLEOTIDE SEQUENCE [LARGE SCALE GENOMIC DNA]</scope>
    <source>
        <strain evidence="1 2">SS14</strain>
    </source>
</reference>
<name>A0A0C9TPZ0_SPHS4</name>
<evidence type="ECO:0000313" key="1">
    <source>
        <dbReference type="EMBL" id="KIJ32183.1"/>
    </source>
</evidence>
<dbReference type="Proteomes" id="UP000054279">
    <property type="component" value="Unassembled WGS sequence"/>
</dbReference>
<gene>
    <name evidence="1" type="ORF">M422DRAFT_266116</name>
</gene>